<dbReference type="AlphaFoldDB" id="A0A1Y4SV24"/>
<evidence type="ECO:0000256" key="1">
    <source>
        <dbReference type="ARBA" id="ARBA00004202"/>
    </source>
</evidence>
<keyword evidence="4" id="KW-0808">Transferase</keyword>
<keyword evidence="6" id="KW-0472">Membrane</keyword>
<evidence type="ECO:0000256" key="5">
    <source>
        <dbReference type="ARBA" id="ARBA00022944"/>
    </source>
</evidence>
<dbReference type="EMBL" id="NFLJ01000025">
    <property type="protein sequence ID" value="OUQ33744.1"/>
    <property type="molecule type" value="Genomic_DNA"/>
</dbReference>
<name>A0A1Y4SV24_9FIRM</name>
<reference evidence="7 8" key="1">
    <citation type="journal article" date="2018" name="BMC Genomics">
        <title>Whole genome sequencing and function prediction of 133 gut anaerobes isolated from chicken caecum in pure cultures.</title>
        <authorList>
            <person name="Medvecky M."/>
            <person name="Cejkova D."/>
            <person name="Polansky O."/>
            <person name="Karasova D."/>
            <person name="Kubasova T."/>
            <person name="Cizek A."/>
            <person name="Rychlik I."/>
        </authorList>
    </citation>
    <scope>NUCLEOTIDE SEQUENCE [LARGE SCALE GENOMIC DNA]</scope>
    <source>
        <strain evidence="7 8">An13</strain>
    </source>
</reference>
<keyword evidence="5" id="KW-0777">Teichoic acid biosynthesis</keyword>
<dbReference type="InterPro" id="IPR043149">
    <property type="entry name" value="TagF_N"/>
</dbReference>
<dbReference type="Pfam" id="PF04464">
    <property type="entry name" value="Glyphos_transf"/>
    <property type="match status" value="1"/>
</dbReference>
<evidence type="ECO:0008006" key="9">
    <source>
        <dbReference type="Google" id="ProtNLM"/>
    </source>
</evidence>
<evidence type="ECO:0000313" key="8">
    <source>
        <dbReference type="Proteomes" id="UP000195305"/>
    </source>
</evidence>
<gene>
    <name evidence="7" type="ORF">B5E75_09120</name>
</gene>
<sequence>MSIIVNIGIFGLNILYFFMKCLPVQNKITYISRQMDVTPLDFQMIIDETKKINPDIQHVVLAKMLKKGMKNHILYCFHMLKQMYHIATSKMVILDTYCIPVCILKQRSNLVVIQIWHALGAFKKFGYSILDQPEGSSSKIAHLMRMHKNYTYVFSSSEYTRPFFADAFHVDLSQVKVFPLPKTDLLIDENHKQVISQNILETYPQLCQSNKKIIVYAPTFRKDDHLLYNAIKELIDVIDFNQYHLVLKLHPLTTFHIHDSRIIEDHQYTSLEFFHVANYIITDYSAVIFEASLLNKPLFFYAFDYEEYMRKRSMYIDYIHDLPGTIFQSPKSLIESLNHPQRYDIQSFAHKMIAKPQTTYTQDIVRFMMEQWK</sequence>
<dbReference type="GO" id="GO:0019350">
    <property type="term" value="P:teichoic acid biosynthetic process"/>
    <property type="evidence" value="ECO:0007669"/>
    <property type="project" value="UniProtKB-KW"/>
</dbReference>
<comment type="caution">
    <text evidence="7">The sequence shown here is derived from an EMBL/GenBank/DDBJ whole genome shotgun (WGS) entry which is preliminary data.</text>
</comment>
<protein>
    <recommendedName>
        <fullName evidence="9">CDP-glycerol--glycerophosphate glycerophosphotransferase</fullName>
    </recommendedName>
</protein>
<dbReference type="GO" id="GO:0047355">
    <property type="term" value="F:CDP-glycerol glycerophosphotransferase activity"/>
    <property type="evidence" value="ECO:0007669"/>
    <property type="project" value="InterPro"/>
</dbReference>
<evidence type="ECO:0000313" key="7">
    <source>
        <dbReference type="EMBL" id="OUQ33744.1"/>
    </source>
</evidence>
<evidence type="ECO:0000256" key="6">
    <source>
        <dbReference type="ARBA" id="ARBA00023136"/>
    </source>
</evidence>
<keyword evidence="3" id="KW-1003">Cell membrane</keyword>
<comment type="similarity">
    <text evidence="2">Belongs to the CDP-glycerol glycerophosphotransferase family.</text>
</comment>
<dbReference type="GO" id="GO:0005886">
    <property type="term" value="C:plasma membrane"/>
    <property type="evidence" value="ECO:0007669"/>
    <property type="project" value="UniProtKB-SubCell"/>
</dbReference>
<dbReference type="Proteomes" id="UP000195305">
    <property type="component" value="Unassembled WGS sequence"/>
</dbReference>
<proteinExistence type="inferred from homology"/>
<dbReference type="Gene3D" id="3.40.50.11820">
    <property type="match status" value="1"/>
</dbReference>
<dbReference type="PANTHER" id="PTHR37316:SF2">
    <property type="entry name" value="TEICHOIC ACID RIBITOL-PHOSPHATE POLYMERASE TARK"/>
    <property type="match status" value="1"/>
</dbReference>
<evidence type="ECO:0000256" key="2">
    <source>
        <dbReference type="ARBA" id="ARBA00010488"/>
    </source>
</evidence>
<dbReference type="Gene3D" id="3.40.50.12580">
    <property type="match status" value="1"/>
</dbReference>
<organism evidence="7 8">
    <name type="scientific">Massilimicrobiota timonensis</name>
    <dbReference type="NCBI Taxonomy" id="1776392"/>
    <lineage>
        <taxon>Bacteria</taxon>
        <taxon>Bacillati</taxon>
        <taxon>Bacillota</taxon>
        <taxon>Erysipelotrichia</taxon>
        <taxon>Erysipelotrichales</taxon>
        <taxon>Erysipelotrichaceae</taxon>
        <taxon>Massilimicrobiota</taxon>
    </lineage>
</organism>
<accession>A0A1Y4SV24</accession>
<dbReference type="InterPro" id="IPR007554">
    <property type="entry name" value="Glycerophosphate_synth"/>
</dbReference>
<dbReference type="RefSeq" id="WP_087358568.1">
    <property type="nucleotide sequence ID" value="NZ_NFLJ01000025.1"/>
</dbReference>
<dbReference type="PANTHER" id="PTHR37316">
    <property type="entry name" value="TEICHOIC ACID GLYCEROL-PHOSPHATE PRIMASE"/>
    <property type="match status" value="1"/>
</dbReference>
<evidence type="ECO:0000256" key="3">
    <source>
        <dbReference type="ARBA" id="ARBA00022475"/>
    </source>
</evidence>
<dbReference type="InterPro" id="IPR043148">
    <property type="entry name" value="TagF_C"/>
</dbReference>
<dbReference type="OrthoDB" id="9811865at2"/>
<dbReference type="InterPro" id="IPR051612">
    <property type="entry name" value="Teichoic_Acid_Biosynth"/>
</dbReference>
<evidence type="ECO:0000256" key="4">
    <source>
        <dbReference type="ARBA" id="ARBA00022679"/>
    </source>
</evidence>
<keyword evidence="8" id="KW-1185">Reference proteome</keyword>
<dbReference type="SUPFAM" id="SSF53756">
    <property type="entry name" value="UDP-Glycosyltransferase/glycogen phosphorylase"/>
    <property type="match status" value="1"/>
</dbReference>
<comment type="subcellular location">
    <subcellularLocation>
        <location evidence="1">Cell membrane</location>
        <topology evidence="1">Peripheral membrane protein</topology>
    </subcellularLocation>
</comment>